<dbReference type="GO" id="GO:0009277">
    <property type="term" value="C:fungal-type cell wall"/>
    <property type="evidence" value="ECO:0007669"/>
    <property type="project" value="TreeGrafter"/>
</dbReference>
<accession>A0A9W7ZTL1</accession>
<dbReference type="InterPro" id="IPR051648">
    <property type="entry name" value="CWI-Assembly_Regulator"/>
</dbReference>
<evidence type="ECO:0000256" key="7">
    <source>
        <dbReference type="SAM" id="SignalP"/>
    </source>
</evidence>
<feature type="signal peptide" evidence="7">
    <location>
        <begin position="1"/>
        <end position="19"/>
    </location>
</feature>
<keyword evidence="2" id="KW-0134">Cell wall</keyword>
<sequence length="392" mass="41883">MVMKKALLLSLFAASYVHSACDESVKVESNDDLGSVVSCSKFKGDITIKNTPIAGINFGGLSEVDGSIFIENNKDLNNIYLSGLEKITGQLFVGNNTKLSVLNVDKLSEVKEFRAINNPNMGEVTFHNISSIETIQIIQTSVSNLGIVSAESLKNIEITSNKKLDSIGFPNLTETSGYVLFADNGKNGKVSLPELAKINGNCSFSDLSELDIGKLKSVGSDFTISANSFKNITIRTLEKTGKAVTISENSALENITFPNLTDIGGSLNIQNNTKMTYLYPDSFPKLKSISGSIVLIGPFDNASFTAISHMDGSLSMKSTGDINCDGFKKNVSSYIKNANKVTCKGNVKNNSSKKGDKKDSDGSSDDSDSGANPVQFLGLVSTFALVAGTFLF</sequence>
<dbReference type="GO" id="GO:0009986">
    <property type="term" value="C:cell surface"/>
    <property type="evidence" value="ECO:0007669"/>
    <property type="project" value="TreeGrafter"/>
</dbReference>
<protein>
    <submittedName>
        <fullName evidence="8">Cell wall protein Ecm33</fullName>
    </submittedName>
</protein>
<dbReference type="GO" id="GO:0031505">
    <property type="term" value="P:fungal-type cell wall organization"/>
    <property type="evidence" value="ECO:0007669"/>
    <property type="project" value="TreeGrafter"/>
</dbReference>
<reference evidence="8" key="1">
    <citation type="submission" date="2022-07" db="EMBL/GenBank/DDBJ databases">
        <title>Phylogenomic reconstructions and comparative analyses of Kickxellomycotina fungi.</title>
        <authorList>
            <person name="Reynolds N.K."/>
            <person name="Stajich J.E."/>
            <person name="Barry K."/>
            <person name="Grigoriev I.V."/>
            <person name="Crous P."/>
            <person name="Smith M.E."/>
        </authorList>
    </citation>
    <scope>NUCLEOTIDE SEQUENCE</scope>
    <source>
        <strain evidence="8">NBRC 100468</strain>
    </source>
</reference>
<dbReference type="AlphaFoldDB" id="A0A9W7ZTL1"/>
<dbReference type="PANTHER" id="PTHR31018:SF3">
    <property type="entry name" value="RECEPTOR PROTEIN-TYROSINE KINASE"/>
    <property type="match status" value="1"/>
</dbReference>
<proteinExistence type="predicted"/>
<evidence type="ECO:0000313" key="8">
    <source>
        <dbReference type="EMBL" id="KAJ1916347.1"/>
    </source>
</evidence>
<comment type="caution">
    <text evidence="8">The sequence shown here is derived from an EMBL/GenBank/DDBJ whole genome shotgun (WGS) entry which is preliminary data.</text>
</comment>
<keyword evidence="3" id="KW-0964">Secreted</keyword>
<dbReference type="PANTHER" id="PTHR31018">
    <property type="entry name" value="SPORULATION-SPECIFIC PROTEIN-RELATED"/>
    <property type="match status" value="1"/>
</dbReference>
<dbReference type="GO" id="GO:0005886">
    <property type="term" value="C:plasma membrane"/>
    <property type="evidence" value="ECO:0007669"/>
    <property type="project" value="TreeGrafter"/>
</dbReference>
<dbReference type="Proteomes" id="UP001150538">
    <property type="component" value="Unassembled WGS sequence"/>
</dbReference>
<dbReference type="SUPFAM" id="SSF52058">
    <property type="entry name" value="L domain-like"/>
    <property type="match status" value="2"/>
</dbReference>
<dbReference type="OrthoDB" id="536881at2759"/>
<evidence type="ECO:0000256" key="4">
    <source>
        <dbReference type="ARBA" id="ARBA00022729"/>
    </source>
</evidence>
<comment type="subcellular location">
    <subcellularLocation>
        <location evidence="1">Secreted</location>
        <location evidence="1">Cell wall</location>
    </subcellularLocation>
</comment>
<name>A0A9W7ZTL1_9FUNG</name>
<feature type="region of interest" description="Disordered" evidence="6">
    <location>
        <begin position="346"/>
        <end position="370"/>
    </location>
</feature>
<feature type="chain" id="PRO_5040933205" evidence="7">
    <location>
        <begin position="20"/>
        <end position="392"/>
    </location>
</feature>
<dbReference type="InterPro" id="IPR036941">
    <property type="entry name" value="Rcpt_L-dom_sf"/>
</dbReference>
<evidence type="ECO:0000256" key="6">
    <source>
        <dbReference type="SAM" id="MobiDB-lite"/>
    </source>
</evidence>
<gene>
    <name evidence="8" type="primary">ecm33</name>
    <name evidence="8" type="ORF">H4219_003832</name>
</gene>
<keyword evidence="4 7" id="KW-0732">Signal</keyword>
<evidence type="ECO:0000256" key="3">
    <source>
        <dbReference type="ARBA" id="ARBA00022525"/>
    </source>
</evidence>
<dbReference type="Gene3D" id="3.80.20.20">
    <property type="entry name" value="Receptor L-domain"/>
    <property type="match status" value="2"/>
</dbReference>
<keyword evidence="5" id="KW-0325">Glycoprotein</keyword>
<evidence type="ECO:0000256" key="5">
    <source>
        <dbReference type="ARBA" id="ARBA00023180"/>
    </source>
</evidence>
<keyword evidence="9" id="KW-1185">Reference proteome</keyword>
<organism evidence="8 9">
    <name type="scientific">Mycoemilia scoparia</name>
    <dbReference type="NCBI Taxonomy" id="417184"/>
    <lineage>
        <taxon>Eukaryota</taxon>
        <taxon>Fungi</taxon>
        <taxon>Fungi incertae sedis</taxon>
        <taxon>Zoopagomycota</taxon>
        <taxon>Kickxellomycotina</taxon>
        <taxon>Kickxellomycetes</taxon>
        <taxon>Kickxellales</taxon>
        <taxon>Kickxellaceae</taxon>
        <taxon>Mycoemilia</taxon>
    </lineage>
</organism>
<evidence type="ECO:0000256" key="2">
    <source>
        <dbReference type="ARBA" id="ARBA00022512"/>
    </source>
</evidence>
<evidence type="ECO:0000256" key="1">
    <source>
        <dbReference type="ARBA" id="ARBA00004191"/>
    </source>
</evidence>
<dbReference type="EMBL" id="JANBPU010000106">
    <property type="protein sequence ID" value="KAJ1916347.1"/>
    <property type="molecule type" value="Genomic_DNA"/>
</dbReference>
<evidence type="ECO:0000313" key="9">
    <source>
        <dbReference type="Proteomes" id="UP001150538"/>
    </source>
</evidence>